<gene>
    <name evidence="1" type="ORF">Tco_0988301</name>
</gene>
<protein>
    <submittedName>
        <fullName evidence="1">Uncharacterized protein</fullName>
    </submittedName>
</protein>
<comment type="caution">
    <text evidence="1">The sequence shown here is derived from an EMBL/GenBank/DDBJ whole genome shotgun (WGS) entry which is preliminary data.</text>
</comment>
<keyword evidence="2" id="KW-1185">Reference proteome</keyword>
<dbReference type="PANTHER" id="PTHR34049:SF13">
    <property type="entry name" value="F-BOX DOMAIN-CONTAINING PROTEIN"/>
    <property type="match status" value="1"/>
</dbReference>
<dbReference type="EMBL" id="BQNB010016569">
    <property type="protein sequence ID" value="GJT53247.1"/>
    <property type="molecule type" value="Genomic_DNA"/>
</dbReference>
<evidence type="ECO:0000313" key="1">
    <source>
        <dbReference type="EMBL" id="GJT53247.1"/>
    </source>
</evidence>
<dbReference type="Proteomes" id="UP001151760">
    <property type="component" value="Unassembled WGS sequence"/>
</dbReference>
<sequence length="169" mass="19686">MCAFTRIDQMGECFNKLSHERLDSVNDVGTPTKKQVLEETYGFCCDKSLLEAIRDIVSVYDFISLNLEHIKILCGVDHDDLKSLFHVSKPIREVVVIEKKWHYEYSTPKKILAFRCSLNLEEFPQSNFEDMEAPNAPKQSRMFHPRWSRKNLATIRVSLFALPPLEHIQ</sequence>
<evidence type="ECO:0000313" key="2">
    <source>
        <dbReference type="Proteomes" id="UP001151760"/>
    </source>
</evidence>
<reference evidence="1" key="1">
    <citation type="journal article" date="2022" name="Int. J. Mol. Sci.">
        <title>Draft Genome of Tanacetum Coccineum: Genomic Comparison of Closely Related Tanacetum-Family Plants.</title>
        <authorList>
            <person name="Yamashiro T."/>
            <person name="Shiraishi A."/>
            <person name="Nakayama K."/>
            <person name="Satake H."/>
        </authorList>
    </citation>
    <scope>NUCLEOTIDE SEQUENCE</scope>
</reference>
<name>A0ABQ5ERW3_9ASTR</name>
<proteinExistence type="predicted"/>
<accession>A0ABQ5ERW3</accession>
<dbReference type="InterPro" id="IPR045286">
    <property type="entry name" value="FBS1-like"/>
</dbReference>
<reference evidence="1" key="2">
    <citation type="submission" date="2022-01" db="EMBL/GenBank/DDBJ databases">
        <authorList>
            <person name="Yamashiro T."/>
            <person name="Shiraishi A."/>
            <person name="Satake H."/>
            <person name="Nakayama K."/>
        </authorList>
    </citation>
    <scope>NUCLEOTIDE SEQUENCE</scope>
</reference>
<organism evidence="1 2">
    <name type="scientific">Tanacetum coccineum</name>
    <dbReference type="NCBI Taxonomy" id="301880"/>
    <lineage>
        <taxon>Eukaryota</taxon>
        <taxon>Viridiplantae</taxon>
        <taxon>Streptophyta</taxon>
        <taxon>Embryophyta</taxon>
        <taxon>Tracheophyta</taxon>
        <taxon>Spermatophyta</taxon>
        <taxon>Magnoliopsida</taxon>
        <taxon>eudicotyledons</taxon>
        <taxon>Gunneridae</taxon>
        <taxon>Pentapetalae</taxon>
        <taxon>asterids</taxon>
        <taxon>campanulids</taxon>
        <taxon>Asterales</taxon>
        <taxon>Asteraceae</taxon>
        <taxon>Asteroideae</taxon>
        <taxon>Anthemideae</taxon>
        <taxon>Anthemidinae</taxon>
        <taxon>Tanacetum</taxon>
    </lineage>
</organism>
<dbReference type="PANTHER" id="PTHR34049">
    <property type="entry name" value="F-BOX PROTEIN SKIP27"/>
    <property type="match status" value="1"/>
</dbReference>